<evidence type="ECO:0000256" key="1">
    <source>
        <dbReference type="ARBA" id="ARBA00005417"/>
    </source>
</evidence>
<evidence type="ECO:0000256" key="4">
    <source>
        <dbReference type="ARBA" id="ARBA00022840"/>
    </source>
</evidence>
<evidence type="ECO:0000313" key="9">
    <source>
        <dbReference type="EMBL" id="MDR6334582.1"/>
    </source>
</evidence>
<proteinExistence type="inferred from homology"/>
<keyword evidence="4 8" id="KW-0067">ATP-binding</keyword>
<comment type="caution">
    <text evidence="8">The sequence shown here is derived from an EMBL/GenBank/DDBJ whole genome shotgun (WGS) entry which is preliminary data.</text>
</comment>
<dbReference type="RefSeq" id="WP_237356406.1">
    <property type="nucleotide sequence ID" value="NZ_BSDO01000004.1"/>
</dbReference>
<reference evidence="9 11" key="2">
    <citation type="submission" date="2023-07" db="EMBL/GenBank/DDBJ databases">
        <title>Genomic Encyclopedia of Type Strains, Phase IV (KMG-IV): sequencing the most valuable type-strain genomes for metagenomic binning, comparative biology and taxonomic classification.</title>
        <authorList>
            <person name="Goeker M."/>
        </authorList>
    </citation>
    <scope>NUCLEOTIDE SEQUENCE [LARGE SCALE GENOMIC DNA]</scope>
    <source>
        <strain evidence="9 11">DSM 338</strain>
    </source>
</reference>
<dbReference type="Pfam" id="PF00005">
    <property type="entry name" value="ABC_tran"/>
    <property type="match status" value="1"/>
</dbReference>
<dbReference type="PROSITE" id="PS50893">
    <property type="entry name" value="ABC_TRANSPORTER_2"/>
    <property type="match status" value="1"/>
</dbReference>
<gene>
    <name evidence="9" type="ORF">GGQ86_003064</name>
    <name evidence="8" type="ORF">XFLAVUS301_30730</name>
</gene>
<reference evidence="8" key="1">
    <citation type="submission" date="2022-12" db="EMBL/GenBank/DDBJ databases">
        <title>Reference genome sequencing for broad-spectrum identification of bacterial and archaeal isolates by mass spectrometry.</title>
        <authorList>
            <person name="Sekiguchi Y."/>
            <person name="Tourlousse D.M."/>
        </authorList>
    </citation>
    <scope>NUCLEOTIDE SEQUENCE</scope>
    <source>
        <strain evidence="8">301</strain>
    </source>
</reference>
<evidence type="ECO:0000256" key="2">
    <source>
        <dbReference type="ARBA" id="ARBA00022448"/>
    </source>
</evidence>
<organism evidence="8 10">
    <name type="scientific">Xanthobacter flavus</name>
    <dbReference type="NCBI Taxonomy" id="281"/>
    <lineage>
        <taxon>Bacteria</taxon>
        <taxon>Pseudomonadati</taxon>
        <taxon>Pseudomonadota</taxon>
        <taxon>Alphaproteobacteria</taxon>
        <taxon>Hyphomicrobiales</taxon>
        <taxon>Xanthobacteraceae</taxon>
        <taxon>Xanthobacter</taxon>
    </lineage>
</organism>
<dbReference type="CDD" id="cd03235">
    <property type="entry name" value="ABC_Metallic_Cations"/>
    <property type="match status" value="1"/>
</dbReference>
<evidence type="ECO:0000256" key="3">
    <source>
        <dbReference type="ARBA" id="ARBA00022741"/>
    </source>
</evidence>
<evidence type="ECO:0000313" key="10">
    <source>
        <dbReference type="Proteomes" id="UP001144397"/>
    </source>
</evidence>
<dbReference type="EMBL" id="JAVDPY010000005">
    <property type="protein sequence ID" value="MDR6334582.1"/>
    <property type="molecule type" value="Genomic_DNA"/>
</dbReference>
<dbReference type="EMBL" id="BSDO01000004">
    <property type="protein sequence ID" value="GLI23399.1"/>
    <property type="molecule type" value="Genomic_DNA"/>
</dbReference>
<dbReference type="PANTHER" id="PTHR42734:SF5">
    <property type="entry name" value="IRON TRANSPORT SYSTEM ATP-BINDING PROTEIN HI_0361-RELATED"/>
    <property type="match status" value="1"/>
</dbReference>
<dbReference type="SMART" id="SM00382">
    <property type="entry name" value="AAA"/>
    <property type="match status" value="1"/>
</dbReference>
<dbReference type="InterPro" id="IPR050153">
    <property type="entry name" value="Metal_Ion_Import_ABC"/>
</dbReference>
<evidence type="ECO:0000256" key="6">
    <source>
        <dbReference type="ARBA" id="ARBA00023065"/>
    </source>
</evidence>
<dbReference type="InterPro" id="IPR027417">
    <property type="entry name" value="P-loop_NTPase"/>
</dbReference>
<evidence type="ECO:0000259" key="7">
    <source>
        <dbReference type="PROSITE" id="PS50893"/>
    </source>
</evidence>
<dbReference type="GO" id="GO:0006829">
    <property type="term" value="P:zinc ion transport"/>
    <property type="evidence" value="ECO:0007669"/>
    <property type="project" value="UniProtKB-KW"/>
</dbReference>
<keyword evidence="2" id="KW-0813">Transport</keyword>
<evidence type="ECO:0000313" key="8">
    <source>
        <dbReference type="EMBL" id="GLI23399.1"/>
    </source>
</evidence>
<dbReference type="SUPFAM" id="SSF52540">
    <property type="entry name" value="P-loop containing nucleoside triphosphate hydrolases"/>
    <property type="match status" value="1"/>
</dbReference>
<protein>
    <submittedName>
        <fullName evidence="8">ABC transporter ATP-binding protein</fullName>
    </submittedName>
    <submittedName>
        <fullName evidence="9">Zinc/manganese transport system ATP-binding protein</fullName>
    </submittedName>
</protein>
<dbReference type="GO" id="GO:0016887">
    <property type="term" value="F:ATP hydrolysis activity"/>
    <property type="evidence" value="ECO:0007669"/>
    <property type="project" value="InterPro"/>
</dbReference>
<dbReference type="InterPro" id="IPR047748">
    <property type="entry name" value="AztA-like"/>
</dbReference>
<dbReference type="Proteomes" id="UP001144397">
    <property type="component" value="Unassembled WGS sequence"/>
</dbReference>
<evidence type="ECO:0000313" key="11">
    <source>
        <dbReference type="Proteomes" id="UP001245370"/>
    </source>
</evidence>
<dbReference type="InterPro" id="IPR003439">
    <property type="entry name" value="ABC_transporter-like_ATP-bd"/>
</dbReference>
<dbReference type="Proteomes" id="UP001245370">
    <property type="component" value="Unassembled WGS sequence"/>
</dbReference>
<keyword evidence="5" id="KW-0862">Zinc</keyword>
<dbReference type="InterPro" id="IPR003593">
    <property type="entry name" value="AAA+_ATPase"/>
</dbReference>
<keyword evidence="3" id="KW-0547">Nucleotide-binding</keyword>
<name>A0A9W6FK49_XANFL</name>
<dbReference type="GeneID" id="95763860"/>
<accession>A0A9W6FK49</accession>
<dbReference type="AlphaFoldDB" id="A0A9W6FK49"/>
<dbReference type="PANTHER" id="PTHR42734">
    <property type="entry name" value="METAL TRANSPORT SYSTEM ATP-BINDING PROTEIN TM_0124-RELATED"/>
    <property type="match status" value="1"/>
</dbReference>
<dbReference type="NCBIfam" id="NF040873">
    <property type="entry name" value="AztA"/>
    <property type="match status" value="1"/>
</dbReference>
<keyword evidence="6" id="KW-0406">Ion transport</keyword>
<keyword evidence="11" id="KW-1185">Reference proteome</keyword>
<feature type="domain" description="ABC transporter" evidence="7">
    <location>
        <begin position="5"/>
        <end position="233"/>
    </location>
</feature>
<dbReference type="Gene3D" id="3.40.50.300">
    <property type="entry name" value="P-loop containing nucleotide triphosphate hydrolases"/>
    <property type="match status" value="1"/>
</dbReference>
<sequence length="246" mass="26655">MSAQISFRNLTLGYERHPAVHHLSGEVKQGALLAICGANGAGKSTLLKGIGGALKPLGGSIDRHGLDPREIAYLPQGAEIDRSFPIHVYDMVSMGLWRRAGLFGGIGRADRTKIEHAIAAVGLEGFETRPIGTLSGGQMQRTLFARLLLQDARVILLDEPFTALDAKTVSDLVDLVRRWHGEKRTVIAVLHDFDLVRATFPETLLLARTPVAWGPTAEALGPENLLKARRLGESWRDDALPCSDAA</sequence>
<comment type="similarity">
    <text evidence="1">Belongs to the ABC transporter superfamily.</text>
</comment>
<evidence type="ECO:0000256" key="5">
    <source>
        <dbReference type="ARBA" id="ARBA00022906"/>
    </source>
</evidence>
<keyword evidence="5" id="KW-0864">Zinc transport</keyword>
<dbReference type="GO" id="GO:0005524">
    <property type="term" value="F:ATP binding"/>
    <property type="evidence" value="ECO:0007669"/>
    <property type="project" value="UniProtKB-KW"/>
</dbReference>